<dbReference type="AlphaFoldDB" id="A0A1S9P9H0"/>
<evidence type="ECO:0000313" key="5">
    <source>
        <dbReference type="Proteomes" id="UP000189739"/>
    </source>
</evidence>
<dbReference type="SUPFAM" id="SSF109854">
    <property type="entry name" value="DinB/YfiT-like putative metalloenzymes"/>
    <property type="match status" value="1"/>
</dbReference>
<dbReference type="OrthoDB" id="119432at2"/>
<dbReference type="InterPro" id="IPR034660">
    <property type="entry name" value="DinB/YfiT-like"/>
</dbReference>
<evidence type="ECO:0000256" key="2">
    <source>
        <dbReference type="ARBA" id="ARBA00022723"/>
    </source>
</evidence>
<evidence type="ECO:0000256" key="1">
    <source>
        <dbReference type="ARBA" id="ARBA00008635"/>
    </source>
</evidence>
<dbReference type="InterPro" id="IPR007837">
    <property type="entry name" value="DinB"/>
</dbReference>
<feature type="binding site" evidence="3">
    <location>
        <position position="149"/>
    </location>
    <ligand>
        <name>a divalent metal cation</name>
        <dbReference type="ChEBI" id="CHEBI:60240"/>
    </ligand>
</feature>
<name>A0A1S9P9H0_9SPHI</name>
<dbReference type="Gene3D" id="1.20.120.450">
    <property type="entry name" value="dinb family like domain"/>
    <property type="match status" value="1"/>
</dbReference>
<evidence type="ECO:0000313" key="4">
    <source>
        <dbReference type="EMBL" id="OOQ57626.1"/>
    </source>
</evidence>
<comment type="caution">
    <text evidence="4">The sequence shown here is derived from an EMBL/GenBank/DDBJ whole genome shotgun (WGS) entry which is preliminary data.</text>
</comment>
<protein>
    <submittedName>
        <fullName evidence="4">Damage-inducible protein DinB</fullName>
    </submittedName>
</protein>
<keyword evidence="2 3" id="KW-0479">Metal-binding</keyword>
<dbReference type="Proteomes" id="UP000189739">
    <property type="component" value="Unassembled WGS sequence"/>
</dbReference>
<gene>
    <name evidence="4" type="ORF">BC343_12540</name>
</gene>
<dbReference type="GO" id="GO:0046872">
    <property type="term" value="F:metal ion binding"/>
    <property type="evidence" value="ECO:0007669"/>
    <property type="project" value="UniProtKB-KW"/>
</dbReference>
<keyword evidence="5" id="KW-1185">Reference proteome</keyword>
<dbReference type="STRING" id="1792845.BC343_12540"/>
<dbReference type="RefSeq" id="WP_078350224.1">
    <property type="nucleotide sequence ID" value="NZ_MBTF01000035.1"/>
</dbReference>
<proteinExistence type="inferred from homology"/>
<evidence type="ECO:0000256" key="3">
    <source>
        <dbReference type="PIRSR" id="PIRSR607837-1"/>
    </source>
</evidence>
<reference evidence="4 5" key="1">
    <citation type="submission" date="2016-07" db="EMBL/GenBank/DDBJ databases">
        <title>Genomic analysis of zinc-resistant bacterium Mucilaginibacter pedocola TBZ30.</title>
        <authorList>
            <person name="Huang J."/>
            <person name="Tang J."/>
        </authorList>
    </citation>
    <scope>NUCLEOTIDE SEQUENCE [LARGE SCALE GENOMIC DNA]</scope>
    <source>
        <strain evidence="4 5">TBZ30</strain>
    </source>
</reference>
<dbReference type="EMBL" id="MBTF01000035">
    <property type="protein sequence ID" value="OOQ57626.1"/>
    <property type="molecule type" value="Genomic_DNA"/>
</dbReference>
<sequence length="171" mass="19139">MENQVIETNADVTVITAGELLSHWQGHRKLSRKVLNAFPENELFGFSIGGMRTYAALAKEIIGLTSGGISGIVTGDWSTKPELDYFDTTADIKSKAELLAAWDEVTEQLDTLWPQIPAARFAEVVKSFGQWDNTVIGTIQYVMDNEIHHRAQGTVYLRALGIEPPAFWERW</sequence>
<organism evidence="4 5">
    <name type="scientific">Mucilaginibacter pedocola</name>
    <dbReference type="NCBI Taxonomy" id="1792845"/>
    <lineage>
        <taxon>Bacteria</taxon>
        <taxon>Pseudomonadati</taxon>
        <taxon>Bacteroidota</taxon>
        <taxon>Sphingobacteriia</taxon>
        <taxon>Sphingobacteriales</taxon>
        <taxon>Sphingobacteriaceae</taxon>
        <taxon>Mucilaginibacter</taxon>
    </lineage>
</organism>
<dbReference type="Pfam" id="PF05163">
    <property type="entry name" value="DinB"/>
    <property type="match status" value="1"/>
</dbReference>
<accession>A0A1S9P9H0</accession>
<comment type="similarity">
    <text evidence="1">Belongs to the DinB family.</text>
</comment>